<dbReference type="Pfam" id="PF10502">
    <property type="entry name" value="Peptidase_S26"/>
    <property type="match status" value="1"/>
</dbReference>
<evidence type="ECO:0000256" key="4">
    <source>
        <dbReference type="SAM" id="SignalP"/>
    </source>
</evidence>
<sequence length="176" mass="18896">MIRQRLTLLALALMLAPTTGCGLAGMALGRSTFTVTSEAMEPTIKKDSRVSARRTDDGYVPSLGDIIIYRAPREWSSTTSDGTYVSRVIGVPGARVKCCDAQGRLEVDGKPLDEPYLAELPASHLSFEVYVPRDRLWIMSDNRDVALDSRAHRGDAGNGTIGVADVAGVVDDVANS</sequence>
<keyword evidence="3" id="KW-0378">Hydrolase</keyword>
<dbReference type="Proteomes" id="UP000284824">
    <property type="component" value="Unassembled WGS sequence"/>
</dbReference>
<dbReference type="CDD" id="cd06530">
    <property type="entry name" value="S26_SPase_I"/>
    <property type="match status" value="1"/>
</dbReference>
<dbReference type="InterPro" id="IPR000223">
    <property type="entry name" value="Pept_S26A_signal_pept_1"/>
</dbReference>
<protein>
    <recommendedName>
        <fullName evidence="3">Signal peptidase I</fullName>
        <ecNumber evidence="3">3.4.21.89</ecNumber>
    </recommendedName>
</protein>
<organism evidence="6 7">
    <name type="scientific">Nonomuraea polychroma</name>
    <dbReference type="NCBI Taxonomy" id="46176"/>
    <lineage>
        <taxon>Bacteria</taxon>
        <taxon>Bacillati</taxon>
        <taxon>Actinomycetota</taxon>
        <taxon>Actinomycetes</taxon>
        <taxon>Streptosporangiales</taxon>
        <taxon>Streptosporangiaceae</taxon>
        <taxon>Nonomuraea</taxon>
    </lineage>
</organism>
<comment type="caution">
    <text evidence="6">The sequence shown here is derived from an EMBL/GenBank/DDBJ whole genome shotgun (WGS) entry which is preliminary data.</text>
</comment>
<keyword evidence="3" id="KW-0645">Protease</keyword>
<feature type="signal peptide" evidence="4">
    <location>
        <begin position="1"/>
        <end position="24"/>
    </location>
</feature>
<proteinExistence type="inferred from homology"/>
<evidence type="ECO:0000313" key="6">
    <source>
        <dbReference type="EMBL" id="RVX41554.1"/>
    </source>
</evidence>
<dbReference type="Gene3D" id="2.10.109.10">
    <property type="entry name" value="Umud Fragment, subunit A"/>
    <property type="match status" value="1"/>
</dbReference>
<comment type="catalytic activity">
    <reaction evidence="3">
        <text>Cleavage of hydrophobic, N-terminal signal or leader sequences from secreted and periplasmic proteins.</text>
        <dbReference type="EC" id="3.4.21.89"/>
    </reaction>
</comment>
<dbReference type="GO" id="GO:0005886">
    <property type="term" value="C:plasma membrane"/>
    <property type="evidence" value="ECO:0007669"/>
    <property type="project" value="UniProtKB-SubCell"/>
</dbReference>
<accession>A0A438M764</accession>
<dbReference type="GO" id="GO:0009003">
    <property type="term" value="F:signal peptidase activity"/>
    <property type="evidence" value="ECO:0007669"/>
    <property type="project" value="UniProtKB-EC"/>
</dbReference>
<dbReference type="GO" id="GO:0004252">
    <property type="term" value="F:serine-type endopeptidase activity"/>
    <property type="evidence" value="ECO:0007669"/>
    <property type="project" value="InterPro"/>
</dbReference>
<dbReference type="AlphaFoldDB" id="A0A438M764"/>
<dbReference type="PRINTS" id="PR00727">
    <property type="entry name" value="LEADERPTASE"/>
</dbReference>
<name>A0A438M764_9ACTN</name>
<evidence type="ECO:0000313" key="7">
    <source>
        <dbReference type="Proteomes" id="UP000284824"/>
    </source>
</evidence>
<dbReference type="NCBIfam" id="TIGR02227">
    <property type="entry name" value="sigpep_I_bact"/>
    <property type="match status" value="1"/>
</dbReference>
<dbReference type="PANTHER" id="PTHR43390:SF1">
    <property type="entry name" value="CHLOROPLAST PROCESSING PEPTIDASE"/>
    <property type="match status" value="1"/>
</dbReference>
<dbReference type="SUPFAM" id="SSF51306">
    <property type="entry name" value="LexA/Signal peptidase"/>
    <property type="match status" value="1"/>
</dbReference>
<dbReference type="InterPro" id="IPR036286">
    <property type="entry name" value="LexA/Signal_pep-like_sf"/>
</dbReference>
<dbReference type="EMBL" id="SAUN01000001">
    <property type="protein sequence ID" value="RVX41554.1"/>
    <property type="molecule type" value="Genomic_DNA"/>
</dbReference>
<dbReference type="OrthoDB" id="3366698at2"/>
<comment type="subcellular location">
    <subcellularLocation>
        <location evidence="1">Cell membrane</location>
        <topology evidence="1">Single-pass type II membrane protein</topology>
    </subcellularLocation>
    <subcellularLocation>
        <location evidence="3">Membrane</location>
        <topology evidence="3">Single-pass type II membrane protein</topology>
    </subcellularLocation>
</comment>
<keyword evidence="7" id="KW-1185">Reference proteome</keyword>
<evidence type="ECO:0000256" key="2">
    <source>
        <dbReference type="ARBA" id="ARBA00009370"/>
    </source>
</evidence>
<feature type="chain" id="PRO_5038532096" description="Signal peptidase I" evidence="4">
    <location>
        <begin position="25"/>
        <end position="176"/>
    </location>
</feature>
<dbReference type="PANTHER" id="PTHR43390">
    <property type="entry name" value="SIGNAL PEPTIDASE I"/>
    <property type="match status" value="1"/>
</dbReference>
<dbReference type="EC" id="3.4.21.89" evidence="3"/>
<keyword evidence="4" id="KW-0732">Signal</keyword>
<dbReference type="RefSeq" id="WP_127933787.1">
    <property type="nucleotide sequence ID" value="NZ_SAUN01000001.1"/>
</dbReference>
<reference evidence="6 7" key="1">
    <citation type="submission" date="2019-01" db="EMBL/GenBank/DDBJ databases">
        <title>Sequencing the genomes of 1000 actinobacteria strains.</title>
        <authorList>
            <person name="Klenk H.-P."/>
        </authorList>
    </citation>
    <scope>NUCLEOTIDE SEQUENCE [LARGE SCALE GENOMIC DNA]</scope>
    <source>
        <strain evidence="6 7">DSM 43925</strain>
    </source>
</reference>
<dbReference type="GO" id="GO:0006465">
    <property type="term" value="P:signal peptide processing"/>
    <property type="evidence" value="ECO:0007669"/>
    <property type="project" value="InterPro"/>
</dbReference>
<comment type="similarity">
    <text evidence="2 3">Belongs to the peptidase S26 family.</text>
</comment>
<feature type="domain" description="Peptidase S26" evidence="5">
    <location>
        <begin position="24"/>
        <end position="170"/>
    </location>
</feature>
<evidence type="ECO:0000256" key="3">
    <source>
        <dbReference type="RuleBase" id="RU362042"/>
    </source>
</evidence>
<dbReference type="InterPro" id="IPR019533">
    <property type="entry name" value="Peptidase_S26"/>
</dbReference>
<evidence type="ECO:0000259" key="5">
    <source>
        <dbReference type="Pfam" id="PF10502"/>
    </source>
</evidence>
<gene>
    <name evidence="6" type="ORF">EDD27_4104</name>
</gene>
<evidence type="ECO:0000256" key="1">
    <source>
        <dbReference type="ARBA" id="ARBA00004401"/>
    </source>
</evidence>